<evidence type="ECO:0000313" key="4">
    <source>
        <dbReference type="Proteomes" id="UP000031671"/>
    </source>
</evidence>
<reference evidence="3 4" key="2">
    <citation type="submission" date="2015-01" db="EMBL/GenBank/DDBJ databases">
        <authorList>
            <consortium name="NBRP consortium"/>
            <person name="Sawabe T."/>
            <person name="Meirelles P."/>
            <person name="Feng G."/>
            <person name="Sayaka M."/>
            <person name="Hattori M."/>
            <person name="Ohkuma M."/>
        </authorList>
    </citation>
    <scope>NUCLEOTIDE SEQUENCE [LARGE SCALE GENOMIC DNA]</scope>
    <source>
        <strain evidence="4">JCM 19231</strain>
    </source>
</reference>
<feature type="domain" description="YHS" evidence="2">
    <location>
        <begin position="44"/>
        <end position="90"/>
    </location>
</feature>
<organism evidence="3 4">
    <name type="scientific">Vibrio ishigakensis</name>
    <dbReference type="NCBI Taxonomy" id="1481914"/>
    <lineage>
        <taxon>Bacteria</taxon>
        <taxon>Pseudomonadati</taxon>
        <taxon>Pseudomonadota</taxon>
        <taxon>Gammaproteobacteria</taxon>
        <taxon>Vibrionales</taxon>
        <taxon>Vibrionaceae</taxon>
        <taxon>Vibrio</taxon>
    </lineage>
</organism>
<evidence type="ECO:0000256" key="1">
    <source>
        <dbReference type="SAM" id="SignalP"/>
    </source>
</evidence>
<dbReference type="NCBIfam" id="NF041384">
    <property type="entry name" value="YHS_seleno_dom"/>
    <property type="match status" value="1"/>
</dbReference>
<reference evidence="3 4" key="1">
    <citation type="submission" date="2015-01" db="EMBL/GenBank/DDBJ databases">
        <title>Vibrio sp. C1 JCM 19231 whole genome shotgun sequence.</title>
        <authorList>
            <person name="Sawabe T."/>
            <person name="Meirelles P."/>
            <person name="Feng G."/>
            <person name="Sayaka M."/>
            <person name="Hattori M."/>
            <person name="Ohkuma M."/>
        </authorList>
    </citation>
    <scope>NUCLEOTIDE SEQUENCE [LARGE SCALE GENOMIC DNA]</scope>
    <source>
        <strain evidence="4">JCM 19231</strain>
    </source>
</reference>
<dbReference type="Proteomes" id="UP000031671">
    <property type="component" value="Unassembled WGS sequence"/>
</dbReference>
<evidence type="ECO:0000259" key="2">
    <source>
        <dbReference type="Pfam" id="PF04945"/>
    </source>
</evidence>
<dbReference type="InterPro" id="IPR007029">
    <property type="entry name" value="YHS_dom"/>
</dbReference>
<protein>
    <recommendedName>
        <fullName evidence="2">YHS domain-containing protein</fullName>
    </recommendedName>
</protein>
<feature type="chain" id="PRO_5002121844" description="YHS domain-containing protein" evidence="1">
    <location>
        <begin position="26"/>
        <end position="179"/>
    </location>
</feature>
<gene>
    <name evidence="3" type="ORF">JCM19231_294</name>
</gene>
<accession>A0A0B8NW14</accession>
<evidence type="ECO:0000313" key="3">
    <source>
        <dbReference type="EMBL" id="GAM56467.1"/>
    </source>
</evidence>
<feature type="signal peptide" evidence="1">
    <location>
        <begin position="1"/>
        <end position="25"/>
    </location>
</feature>
<dbReference type="Pfam" id="PF04945">
    <property type="entry name" value="YHS"/>
    <property type="match status" value="1"/>
</dbReference>
<name>A0A0B8NW14_9VIBR</name>
<keyword evidence="1" id="KW-0732">Signal</keyword>
<dbReference type="AlphaFoldDB" id="A0A0B8NW14"/>
<keyword evidence="4" id="KW-1185">Reference proteome</keyword>
<dbReference type="EMBL" id="BBRZ01000030">
    <property type="protein sequence ID" value="GAM56467.1"/>
    <property type="molecule type" value="Genomic_DNA"/>
</dbReference>
<proteinExistence type="predicted"/>
<sequence>MIIRWLARASAIFFVSVFISMPALALEPVYSDFFGKAIQGYDPVAYFTESKPVEGSKKHKYEWNDATWYFASEKNRNAFKADPEKFAPQYGGYCAWAVSQGYTAKIDPNAWHIHDGKLYLNYNKSIQAKWQRDIPGNIARVIEIGLSFLPNKEKTQNQVLGFYCFSLCLTCVLEWHLYR</sequence>
<comment type="caution">
    <text evidence="3">The sequence shown here is derived from an EMBL/GenBank/DDBJ whole genome shotgun (WGS) entry which is preliminary data.</text>
</comment>